<dbReference type="Pfam" id="PF04616">
    <property type="entry name" value="Glyco_hydro_43"/>
    <property type="match status" value="1"/>
</dbReference>
<dbReference type="CDD" id="cd18825">
    <property type="entry name" value="GH43_CtGH43-like"/>
    <property type="match status" value="1"/>
</dbReference>
<evidence type="ECO:0000256" key="4">
    <source>
        <dbReference type="PIRSR" id="PIRSR606710-2"/>
    </source>
</evidence>
<reference evidence="8" key="1">
    <citation type="submission" date="2017-06" db="EMBL/GenBank/DDBJ databases">
        <authorList>
            <person name="Varghese N."/>
            <person name="Submissions S."/>
        </authorList>
    </citation>
    <scope>NUCLEOTIDE SEQUENCE [LARGE SCALE GENOMIC DNA]</scope>
    <source>
        <strain evidence="8">DSM 28041</strain>
    </source>
</reference>
<proteinExistence type="inferred from homology"/>
<dbReference type="Gene3D" id="2.115.10.20">
    <property type="entry name" value="Glycosyl hydrolase domain, family 43"/>
    <property type="match status" value="1"/>
</dbReference>
<dbReference type="InterPro" id="IPR023296">
    <property type="entry name" value="Glyco_hydro_beta-prop_sf"/>
</dbReference>
<dbReference type="PANTHER" id="PTHR22925">
    <property type="entry name" value="GLYCOSYL HYDROLASE 43 FAMILY MEMBER"/>
    <property type="match status" value="1"/>
</dbReference>
<dbReference type="RefSeq" id="WP_089334465.1">
    <property type="nucleotide sequence ID" value="NZ_FZNS01000022.1"/>
</dbReference>
<dbReference type="GO" id="GO:0004553">
    <property type="term" value="F:hydrolase activity, hydrolyzing O-glycosyl compounds"/>
    <property type="evidence" value="ECO:0007669"/>
    <property type="project" value="InterPro"/>
</dbReference>
<feature type="signal peptide" evidence="6">
    <location>
        <begin position="1"/>
        <end position="20"/>
    </location>
</feature>
<organism evidence="7 8">
    <name type="scientific">Hymenobacter mucosus</name>
    <dbReference type="NCBI Taxonomy" id="1411120"/>
    <lineage>
        <taxon>Bacteria</taxon>
        <taxon>Pseudomonadati</taxon>
        <taxon>Bacteroidota</taxon>
        <taxon>Cytophagia</taxon>
        <taxon>Cytophagales</taxon>
        <taxon>Hymenobacteraceae</taxon>
        <taxon>Hymenobacter</taxon>
    </lineage>
</organism>
<protein>
    <submittedName>
        <fullName evidence="7">Glycosyl hydrolases family 43</fullName>
    </submittedName>
</protein>
<sequence length="349" mass="39246">MRTCLLALVALPLWAFWACAQNAPNTPKNTTVRATSFRPGALWYDTDGNIINAHGGGILRVDDTYYWYGEKRAQHQEEGVTVYSSKDLYNWQYRGMALTPSTNDQHELVQGCLMERPKVIFNRATGKYVMWFHLELKDQGYKAARAGVAVADQPTGPFRYVSSFRPNGNMSRDMGLFVDDDGAAYHIYSSRENYDLRLARLSRDYLTPTTQDSLLFSNHREAPALFKTAGQYYLITSGCTGWDPNQASLHVASTPFGPWKLLGDPMKGPNGQLTFGGQSTFVLPTPGKAGGFIFMADKWNPKDLKDSRYLWLPIQFSTGQPTIQWVEEWNLNAFPKAVKQPANQSSRGL</sequence>
<dbReference type="Proteomes" id="UP000198310">
    <property type="component" value="Unassembled WGS sequence"/>
</dbReference>
<evidence type="ECO:0000256" key="5">
    <source>
        <dbReference type="RuleBase" id="RU361187"/>
    </source>
</evidence>
<dbReference type="InterPro" id="IPR006710">
    <property type="entry name" value="Glyco_hydro_43"/>
</dbReference>
<dbReference type="SUPFAM" id="SSF75005">
    <property type="entry name" value="Arabinanase/levansucrase/invertase"/>
    <property type="match status" value="1"/>
</dbReference>
<dbReference type="PANTHER" id="PTHR22925:SF3">
    <property type="entry name" value="GLYCOSYL HYDROLASE FAMILY PROTEIN 43"/>
    <property type="match status" value="1"/>
</dbReference>
<gene>
    <name evidence="7" type="ORF">SAMN06269173_12214</name>
</gene>
<accession>A0A239BEM2</accession>
<keyword evidence="8" id="KW-1185">Reference proteome</keyword>
<name>A0A239BEM2_9BACT</name>
<evidence type="ECO:0000256" key="6">
    <source>
        <dbReference type="SAM" id="SignalP"/>
    </source>
</evidence>
<feature type="chain" id="PRO_5012534317" evidence="6">
    <location>
        <begin position="21"/>
        <end position="349"/>
    </location>
</feature>
<dbReference type="EMBL" id="FZNS01000022">
    <property type="protein sequence ID" value="SNS06179.1"/>
    <property type="molecule type" value="Genomic_DNA"/>
</dbReference>
<keyword evidence="3 5" id="KW-0326">Glycosidase</keyword>
<keyword evidence="6" id="KW-0732">Signal</keyword>
<dbReference type="AlphaFoldDB" id="A0A239BEM2"/>
<evidence type="ECO:0000256" key="1">
    <source>
        <dbReference type="ARBA" id="ARBA00009865"/>
    </source>
</evidence>
<feature type="site" description="Important for catalytic activity, responsible for pKa modulation of the active site Glu and correct orientation of both the proton donor and substrate" evidence="4">
    <location>
        <position position="173"/>
    </location>
</feature>
<dbReference type="GO" id="GO:0005975">
    <property type="term" value="P:carbohydrate metabolic process"/>
    <property type="evidence" value="ECO:0007669"/>
    <property type="project" value="InterPro"/>
</dbReference>
<comment type="similarity">
    <text evidence="1 5">Belongs to the glycosyl hydrolase 43 family.</text>
</comment>
<evidence type="ECO:0000256" key="3">
    <source>
        <dbReference type="ARBA" id="ARBA00023295"/>
    </source>
</evidence>
<evidence type="ECO:0000313" key="7">
    <source>
        <dbReference type="EMBL" id="SNS06179.1"/>
    </source>
</evidence>
<keyword evidence="2 5" id="KW-0378">Hydrolase</keyword>
<evidence type="ECO:0000313" key="8">
    <source>
        <dbReference type="Proteomes" id="UP000198310"/>
    </source>
</evidence>
<evidence type="ECO:0000256" key="2">
    <source>
        <dbReference type="ARBA" id="ARBA00022801"/>
    </source>
</evidence>